<accession>C5DIU8</accession>
<dbReference type="GO" id="GO:0005773">
    <property type="term" value="C:vacuole"/>
    <property type="evidence" value="ECO:0007669"/>
    <property type="project" value="GOC"/>
</dbReference>
<sequence>MINETVKPLKQVLASPIASRSASPPPALPHRLVQSCKDEDTLYRCTSVDSLDSLQHSFRSPSTSADGSRKYISEDESSYGDVAAVAHSPRASPAAWTCCTRQLRPRTRFTGFQISDYKKYQVSVTLKTVDLPASSFCTASTPHVTGFLSICGLTAQHPEITTFFEGYAVTDNIGFLSSAMPSELDALKANDRTDLDHWLSFPCFKELCSPQDSAAEDAAKPAASAEDSKPDTLGAIVQGSYSHTDFMQNRFIYMRWKEKFLVPDADVDSVEGASYDGYYYIVHDQLTGHIVGFYYHKDAEKFQQLELTPVTDECSGSCDFEFN</sequence>
<dbReference type="OMA" id="NILGFYY"/>
<dbReference type="PANTHER" id="PTHR14534">
    <property type="entry name" value="VACUOLAR IMPORT AND DEGRADATION PROTEIN 24"/>
    <property type="match status" value="1"/>
</dbReference>
<dbReference type="InterPro" id="IPR018618">
    <property type="entry name" value="GID4/10-like"/>
</dbReference>
<dbReference type="PANTHER" id="PTHR14534:SF3">
    <property type="entry name" value="GID COMPLEX SUBUNIT 4 HOMOLOG"/>
    <property type="match status" value="1"/>
</dbReference>
<organism evidence="2 3">
    <name type="scientific">Lachancea thermotolerans (strain ATCC 56472 / CBS 6340 / NRRL Y-8284)</name>
    <name type="common">Yeast</name>
    <name type="synonym">Kluyveromyces thermotolerans</name>
    <dbReference type="NCBI Taxonomy" id="559295"/>
    <lineage>
        <taxon>Eukaryota</taxon>
        <taxon>Fungi</taxon>
        <taxon>Dikarya</taxon>
        <taxon>Ascomycota</taxon>
        <taxon>Saccharomycotina</taxon>
        <taxon>Saccharomycetes</taxon>
        <taxon>Saccharomycetales</taxon>
        <taxon>Saccharomycetaceae</taxon>
        <taxon>Lachancea</taxon>
    </lineage>
</organism>
<dbReference type="KEGG" id="lth:KLTH0E15334g"/>
<dbReference type="GO" id="GO:0043161">
    <property type="term" value="P:proteasome-mediated ubiquitin-dependent protein catabolic process"/>
    <property type="evidence" value="ECO:0007669"/>
    <property type="project" value="TreeGrafter"/>
</dbReference>
<dbReference type="InParanoid" id="C5DIU8"/>
<dbReference type="FunCoup" id="C5DIU8">
    <property type="interactions" value="337"/>
</dbReference>
<dbReference type="Proteomes" id="UP000002036">
    <property type="component" value="Chromosome E"/>
</dbReference>
<dbReference type="GO" id="GO:0006623">
    <property type="term" value="P:protein targeting to vacuole"/>
    <property type="evidence" value="ECO:0007669"/>
    <property type="project" value="TreeGrafter"/>
</dbReference>
<dbReference type="AlphaFoldDB" id="C5DIU8"/>
<dbReference type="eggNOG" id="KOG4635">
    <property type="taxonomic scope" value="Eukaryota"/>
</dbReference>
<evidence type="ECO:0000313" key="2">
    <source>
        <dbReference type="EMBL" id="CAR23709.1"/>
    </source>
</evidence>
<proteinExistence type="inferred from homology"/>
<dbReference type="GeneID" id="8292317"/>
<dbReference type="OrthoDB" id="62at2759"/>
<keyword evidence="3" id="KW-1185">Reference proteome</keyword>
<dbReference type="GO" id="GO:0045721">
    <property type="term" value="P:negative regulation of gluconeogenesis"/>
    <property type="evidence" value="ECO:0007669"/>
    <property type="project" value="TreeGrafter"/>
</dbReference>
<protein>
    <submittedName>
        <fullName evidence="2">KLTH0E15334p</fullName>
    </submittedName>
</protein>
<dbReference type="HOGENOM" id="CLU_028759_3_0_1"/>
<dbReference type="GO" id="GO:0034657">
    <property type="term" value="C:GID complex"/>
    <property type="evidence" value="ECO:0007669"/>
    <property type="project" value="TreeGrafter"/>
</dbReference>
<dbReference type="EMBL" id="CU928169">
    <property type="protein sequence ID" value="CAR23709.1"/>
    <property type="molecule type" value="Genomic_DNA"/>
</dbReference>
<evidence type="ECO:0000256" key="1">
    <source>
        <dbReference type="ARBA" id="ARBA00061469"/>
    </source>
</evidence>
<name>C5DIU8_LACTC</name>
<comment type="similarity">
    <text evidence="1">Belongs to the GID4/VID24 family.</text>
</comment>
<gene>
    <name evidence="2" type="ordered locus">KLTH0E15334g</name>
</gene>
<dbReference type="Pfam" id="PF09783">
    <property type="entry name" value="Vac_ImportDeg"/>
    <property type="match status" value="1"/>
</dbReference>
<dbReference type="GO" id="GO:0007039">
    <property type="term" value="P:protein catabolic process in the vacuole"/>
    <property type="evidence" value="ECO:0007669"/>
    <property type="project" value="TreeGrafter"/>
</dbReference>
<dbReference type="RefSeq" id="XP_002554146.1">
    <property type="nucleotide sequence ID" value="XM_002554100.1"/>
</dbReference>
<evidence type="ECO:0000313" key="3">
    <source>
        <dbReference type="Proteomes" id="UP000002036"/>
    </source>
</evidence>
<dbReference type="STRING" id="559295.C5DIU8"/>
<reference evidence="2 3" key="1">
    <citation type="journal article" date="2009" name="Genome Res.">
        <title>Comparative genomics of protoploid Saccharomycetaceae.</title>
        <authorList>
            <consortium name="The Genolevures Consortium"/>
            <person name="Souciet J.-L."/>
            <person name="Dujon B."/>
            <person name="Gaillardin C."/>
            <person name="Johnston M."/>
            <person name="Baret P.V."/>
            <person name="Cliften P."/>
            <person name="Sherman D.J."/>
            <person name="Weissenbach J."/>
            <person name="Westhof E."/>
            <person name="Wincker P."/>
            <person name="Jubin C."/>
            <person name="Poulain J."/>
            <person name="Barbe V."/>
            <person name="Segurens B."/>
            <person name="Artiguenave F."/>
            <person name="Anthouard V."/>
            <person name="Vacherie B."/>
            <person name="Val M.-E."/>
            <person name="Fulton R.S."/>
            <person name="Minx P."/>
            <person name="Wilson R."/>
            <person name="Durrens P."/>
            <person name="Jean G."/>
            <person name="Marck C."/>
            <person name="Martin T."/>
            <person name="Nikolski M."/>
            <person name="Rolland T."/>
            <person name="Seret M.-L."/>
            <person name="Casaregola S."/>
            <person name="Despons L."/>
            <person name="Fairhead C."/>
            <person name="Fischer G."/>
            <person name="Lafontaine I."/>
            <person name="Leh V."/>
            <person name="Lemaire M."/>
            <person name="de Montigny J."/>
            <person name="Neuveglise C."/>
            <person name="Thierry A."/>
            <person name="Blanc-Lenfle I."/>
            <person name="Bleykasten C."/>
            <person name="Diffels J."/>
            <person name="Fritsch E."/>
            <person name="Frangeul L."/>
            <person name="Goeffon A."/>
            <person name="Jauniaux N."/>
            <person name="Kachouri-Lafond R."/>
            <person name="Payen C."/>
            <person name="Potier S."/>
            <person name="Pribylova L."/>
            <person name="Ozanne C."/>
            <person name="Richard G.-F."/>
            <person name="Sacerdot C."/>
            <person name="Straub M.-L."/>
            <person name="Talla E."/>
        </authorList>
    </citation>
    <scope>NUCLEOTIDE SEQUENCE [LARGE SCALE GENOMIC DNA]</scope>
    <source>
        <strain evidence="3">ATCC 56472 / CBS 6340 / NRRL Y-8284</strain>
    </source>
</reference>